<comment type="caution">
    <text evidence="3">The sequence shown here is derived from an EMBL/GenBank/DDBJ whole genome shotgun (WGS) entry which is preliminary data.</text>
</comment>
<gene>
    <name evidence="3" type="ORF">VW23_010735</name>
</gene>
<evidence type="ECO:0000256" key="1">
    <source>
        <dbReference type="ARBA" id="ARBA00006817"/>
    </source>
</evidence>
<accession>A0A1E5XVL8</accession>
<sequence length="111" mass="12296">MSESEAERVTVECGLDAAPEKVWRALSIPAYRDAWLLPDGDGERFTAEVVEAVPPHRLRLSWREGDAEGELVTFTLEATPDGGTWLRLVHDRAPIEVPIPANTNTMMLRAA</sequence>
<evidence type="ECO:0000313" key="4">
    <source>
        <dbReference type="Proteomes" id="UP000095463"/>
    </source>
</evidence>
<feature type="domain" description="Activator of Hsp90 ATPase homologue 1/2-like C-terminal" evidence="2">
    <location>
        <begin position="40"/>
        <end position="96"/>
    </location>
</feature>
<dbReference type="EMBL" id="LAJE02000066">
    <property type="protein sequence ID" value="OEO32604.1"/>
    <property type="molecule type" value="Genomic_DNA"/>
</dbReference>
<dbReference type="Gene3D" id="3.30.530.20">
    <property type="match status" value="2"/>
</dbReference>
<dbReference type="InterPro" id="IPR013538">
    <property type="entry name" value="ASHA1/2-like_C"/>
</dbReference>
<comment type="similarity">
    <text evidence="1">Belongs to the AHA1 family.</text>
</comment>
<name>A0A1E5XVL8_9HYPH</name>
<evidence type="ECO:0000259" key="2">
    <source>
        <dbReference type="Pfam" id="PF08327"/>
    </source>
</evidence>
<evidence type="ECO:0000313" key="3">
    <source>
        <dbReference type="EMBL" id="OEO32604.1"/>
    </source>
</evidence>
<reference evidence="3 4" key="1">
    <citation type="journal article" date="2015" name="Genome Announc.">
        <title>Genome Assemblies of Three Soil-Associated Devosia species: D. insulae, D. limi, and D. soli.</title>
        <authorList>
            <person name="Hassan Y.I."/>
            <person name="Lepp D."/>
            <person name="Zhou T."/>
        </authorList>
    </citation>
    <scope>NUCLEOTIDE SEQUENCE [LARGE SCALE GENOMIC DNA]</scope>
    <source>
        <strain evidence="3 4">DS-56</strain>
    </source>
</reference>
<dbReference type="AlphaFoldDB" id="A0A1E5XVL8"/>
<dbReference type="InterPro" id="IPR023393">
    <property type="entry name" value="START-like_dom_sf"/>
</dbReference>
<dbReference type="OrthoDB" id="9803476at2"/>
<dbReference type="SUPFAM" id="SSF55961">
    <property type="entry name" value="Bet v1-like"/>
    <property type="match status" value="1"/>
</dbReference>
<protein>
    <recommendedName>
        <fullName evidence="2">Activator of Hsp90 ATPase homologue 1/2-like C-terminal domain-containing protein</fullName>
    </recommendedName>
</protein>
<keyword evidence="4" id="KW-1185">Reference proteome</keyword>
<organism evidence="3 4">
    <name type="scientific">Devosia insulae DS-56</name>
    <dbReference type="NCBI Taxonomy" id="1116389"/>
    <lineage>
        <taxon>Bacteria</taxon>
        <taxon>Pseudomonadati</taxon>
        <taxon>Pseudomonadota</taxon>
        <taxon>Alphaproteobacteria</taxon>
        <taxon>Hyphomicrobiales</taxon>
        <taxon>Devosiaceae</taxon>
        <taxon>Devosia</taxon>
    </lineage>
</organism>
<dbReference type="RefSeq" id="WP_069908249.1">
    <property type="nucleotide sequence ID" value="NZ_LAJE02000066.1"/>
</dbReference>
<dbReference type="Pfam" id="PF08327">
    <property type="entry name" value="AHSA1"/>
    <property type="match status" value="1"/>
</dbReference>
<proteinExistence type="inferred from homology"/>
<dbReference type="Proteomes" id="UP000095463">
    <property type="component" value="Unassembled WGS sequence"/>
</dbReference>